<comment type="cofactor">
    <cofactor evidence="1">
        <name>Zn(2+)</name>
        <dbReference type="ChEBI" id="CHEBI:29105"/>
    </cofactor>
</comment>
<protein>
    <submittedName>
        <fullName evidence="8">Cysteinyl-tRNA synthetase-like protein</fullName>
    </submittedName>
</protein>
<organism evidence="8 9">
    <name type="scientific">Moumouvirus goulette</name>
    <dbReference type="NCBI Taxonomy" id="1247379"/>
    <lineage>
        <taxon>Viruses</taxon>
        <taxon>Varidnaviria</taxon>
        <taxon>Bamfordvirae</taxon>
        <taxon>Nucleocytoviricota</taxon>
        <taxon>Megaviricetes</taxon>
        <taxon>Imitervirales</taxon>
        <taxon>Mimiviridae</taxon>
        <taxon>Megamimivirinae</taxon>
        <taxon>Moumouvirus</taxon>
        <taxon>Moumouvirus goulettemassiliense</taxon>
    </lineage>
</organism>
<keyword evidence="6" id="KW-0067">ATP-binding</keyword>
<evidence type="ECO:0000256" key="3">
    <source>
        <dbReference type="ARBA" id="ARBA00022723"/>
    </source>
</evidence>
<gene>
    <name evidence="8" type="ORF">glt_00189</name>
</gene>
<keyword evidence="8" id="KW-0030">Aminoacyl-tRNA synthetase</keyword>
<sequence length="487" mass="57194">MDLDNFIKMYVCGPTVYNDAHIGHARVYMMVDLINKIMNRILNKNTLLVMNITDIDDKIIKAAENNGITWQELSKKYEDKFFASMAQLNIDLPDVIIRVSESIIDIIEYIQNIINNNFAYVTNDGSVYFDTISYKNAGYDISFEIDDEEINYESQLSSDIINQKRHKKDFALWKSRPENNVGFDAIFSFNERIIEVYGIPGWHIECSTMIHKTIGNHLDIHFGGIDLKFPHHHNENLQACAYYHPEYHPNKKTKEWTNKFMHIGHLCIKGKKMSKSLKNFSTIDDILKELTPNEFRWMFMQHKWEQPMEFNDGVIENAKNMENCVKNLINRTKNYPFDILNVKYTDKEFRLGQVFDKIKNKIIINFETFNVDIVVTELNRFICEINSYLDKQNVNKSILNKIMQYLLNLLINLGFSYEEKESSNINEFMDVLITTRTSLRNVAKNKSLDNVVKKELYSVLDKERNILLPSIGINLEDTRDSSLWFQK</sequence>
<dbReference type="PRINTS" id="PR00983">
    <property type="entry name" value="TRNASYNTHCYS"/>
</dbReference>
<keyword evidence="4" id="KW-0547">Nucleotide-binding</keyword>
<evidence type="ECO:0000256" key="1">
    <source>
        <dbReference type="ARBA" id="ARBA00001947"/>
    </source>
</evidence>
<keyword evidence="2" id="KW-0436">Ligase</keyword>
<dbReference type="PANTHER" id="PTHR10890:SF3">
    <property type="entry name" value="CYSTEINE--TRNA LIGASE, CYTOPLASMIC"/>
    <property type="match status" value="1"/>
</dbReference>
<dbReference type="EMBL" id="KC008572">
    <property type="protein sequence ID" value="AGF84998.1"/>
    <property type="molecule type" value="Genomic_DNA"/>
</dbReference>
<dbReference type="SUPFAM" id="SSF52374">
    <property type="entry name" value="Nucleotidylyl transferase"/>
    <property type="match status" value="1"/>
</dbReference>
<evidence type="ECO:0000313" key="8">
    <source>
        <dbReference type="EMBL" id="AGF84998.1"/>
    </source>
</evidence>
<keyword evidence="5" id="KW-0862">Zinc</keyword>
<feature type="domain" description="tRNA synthetases class I catalytic" evidence="7">
    <location>
        <begin position="5"/>
        <end position="319"/>
    </location>
</feature>
<dbReference type="Gene3D" id="3.40.50.620">
    <property type="entry name" value="HUPs"/>
    <property type="match status" value="1"/>
</dbReference>
<dbReference type="Proteomes" id="UP000241071">
    <property type="component" value="Segment"/>
</dbReference>
<dbReference type="SUPFAM" id="SSF47323">
    <property type="entry name" value="Anticodon-binding domain of a subclass of class I aminoacyl-tRNA synthetases"/>
    <property type="match status" value="1"/>
</dbReference>
<name>M1PG92_9VIRU</name>
<dbReference type="InterPro" id="IPR032678">
    <property type="entry name" value="tRNA-synt_1_cat_dom"/>
</dbReference>
<dbReference type="GO" id="GO:0004817">
    <property type="term" value="F:cysteine-tRNA ligase activity"/>
    <property type="evidence" value="ECO:0007669"/>
    <property type="project" value="TreeGrafter"/>
</dbReference>
<evidence type="ECO:0000256" key="2">
    <source>
        <dbReference type="ARBA" id="ARBA00022598"/>
    </source>
</evidence>
<evidence type="ECO:0000313" key="9">
    <source>
        <dbReference type="Proteomes" id="UP000241071"/>
    </source>
</evidence>
<proteinExistence type="predicted"/>
<evidence type="ECO:0000256" key="6">
    <source>
        <dbReference type="ARBA" id="ARBA00022840"/>
    </source>
</evidence>
<keyword evidence="3" id="KW-0479">Metal-binding</keyword>
<dbReference type="PANTHER" id="PTHR10890">
    <property type="entry name" value="CYSTEINYL-TRNA SYNTHETASE"/>
    <property type="match status" value="1"/>
</dbReference>
<dbReference type="InterPro" id="IPR014729">
    <property type="entry name" value="Rossmann-like_a/b/a_fold"/>
</dbReference>
<dbReference type="InterPro" id="IPR024909">
    <property type="entry name" value="Cys-tRNA/MSH_ligase"/>
</dbReference>
<evidence type="ECO:0000256" key="4">
    <source>
        <dbReference type="ARBA" id="ARBA00022741"/>
    </source>
</evidence>
<dbReference type="GO" id="GO:0005524">
    <property type="term" value="F:ATP binding"/>
    <property type="evidence" value="ECO:0007669"/>
    <property type="project" value="UniProtKB-KW"/>
</dbReference>
<evidence type="ECO:0000259" key="7">
    <source>
        <dbReference type="Pfam" id="PF01406"/>
    </source>
</evidence>
<accession>M1PG92</accession>
<keyword evidence="9" id="KW-1185">Reference proteome</keyword>
<dbReference type="InterPro" id="IPR009080">
    <property type="entry name" value="tRNAsynth_Ia_anticodon-bd"/>
</dbReference>
<dbReference type="GO" id="GO:0046872">
    <property type="term" value="F:metal ion binding"/>
    <property type="evidence" value="ECO:0007669"/>
    <property type="project" value="UniProtKB-KW"/>
</dbReference>
<evidence type="ECO:0000256" key="5">
    <source>
        <dbReference type="ARBA" id="ARBA00022833"/>
    </source>
</evidence>
<reference evidence="8 9" key="1">
    <citation type="submission" date="2012-10" db="EMBL/GenBank/DDBJ databases">
        <title>Complete genome sequence of Moumouvirus goulette.</title>
        <authorList>
            <person name="Fournous G."/>
            <person name="Bougalmi M."/>
            <person name="Colson P."/>
        </authorList>
    </citation>
    <scope>NUCLEOTIDE SEQUENCE [LARGE SCALE GENOMIC DNA]</scope>
</reference>
<dbReference type="Pfam" id="PF01406">
    <property type="entry name" value="tRNA-synt_1e"/>
    <property type="match status" value="1"/>
</dbReference>